<sequence>MKIYWHKVRTIRGHYKNMLIQVLGGSMNCLNFAFRISITRNLDMGRIISRYLSCHAARHQMDRARHSTVRNLWDGFAVTAADWPRECPVIVEPRAKNDAVGVTVTPGTVAYVKTGAHVPDRADALVQFEVTEQIKDCSVEQKQTRVLVQTSPSVNI</sequence>
<evidence type="ECO:0000256" key="1">
    <source>
        <dbReference type="RuleBase" id="RU365090"/>
    </source>
</evidence>
<dbReference type="GO" id="GO:0061599">
    <property type="term" value="F:molybdopterin molybdotransferase activity"/>
    <property type="evidence" value="ECO:0007669"/>
    <property type="project" value="UniProtKB-UniRule"/>
</dbReference>
<keyword evidence="4" id="KW-1185">Reference proteome</keyword>
<comment type="catalytic activity">
    <reaction evidence="1">
        <text>adenylyl-molybdopterin + molybdate = Mo-molybdopterin + AMP + H(+)</text>
        <dbReference type="Rhea" id="RHEA:35047"/>
        <dbReference type="ChEBI" id="CHEBI:15378"/>
        <dbReference type="ChEBI" id="CHEBI:36264"/>
        <dbReference type="ChEBI" id="CHEBI:62727"/>
        <dbReference type="ChEBI" id="CHEBI:71302"/>
        <dbReference type="ChEBI" id="CHEBI:456215"/>
    </reaction>
</comment>
<dbReference type="GO" id="GO:0061598">
    <property type="term" value="F:molybdopterin adenylyltransferase activity"/>
    <property type="evidence" value="ECO:0007669"/>
    <property type="project" value="UniProtKB-UniRule"/>
</dbReference>
<dbReference type="PANTHER" id="PTHR10192:SF5">
    <property type="entry name" value="GEPHYRIN"/>
    <property type="match status" value="1"/>
</dbReference>
<accession>A0AAD3SII0</accession>
<protein>
    <recommendedName>
        <fullName evidence="1">Molybdopterin biosynthesis protein CNX1</fullName>
    </recommendedName>
    <alternativeName>
        <fullName evidence="1">Molybdenum cofactor biosynthesis enzyme CNX1</fullName>
    </alternativeName>
    <domain>
        <recommendedName>
            <fullName evidence="1">Molybdopterin molybdenumtransferase</fullName>
            <shortName evidence="1">MPT Mo-transferase</shortName>
            <ecNumber evidence="1">2.10.1.1</ecNumber>
        </recommendedName>
        <alternativeName>
            <fullName evidence="1">Domain E</fullName>
        </alternativeName>
    </domain>
    <domain>
        <recommendedName>
            <fullName evidence="1">Molybdopterin adenylyltransferase</fullName>
            <shortName evidence="1">MPT adenylyltransferase</shortName>
            <ecNumber evidence="1">2.7.7.75</ecNumber>
        </recommendedName>
        <alternativeName>
            <fullName evidence="1">Domain G</fullName>
        </alternativeName>
    </domain>
</protein>
<dbReference type="InterPro" id="IPR005110">
    <property type="entry name" value="MoeA_linker/N"/>
</dbReference>
<keyword evidence="1" id="KW-0479">Metal-binding</keyword>
<comment type="function">
    <text evidence="1">Catalyzes two steps in the biosynthesis of the molybdenum cofactor. In the first step, molybdopterin is adenylated. Subsequently, molybdate is inserted into adenylated molybdopterin and AMP is released.</text>
</comment>
<dbReference type="AlphaFoldDB" id="A0AAD3SII0"/>
<comment type="pathway">
    <text evidence="1">Cofactor biosynthesis; molybdopterin biosynthesis.</text>
</comment>
<feature type="domain" description="MoeA N-terminal and linker" evidence="2">
    <location>
        <begin position="73"/>
        <end position="139"/>
    </location>
</feature>
<proteinExistence type="inferred from homology"/>
<comment type="cofactor">
    <cofactor evidence="1">
        <name>Mg(2+)</name>
        <dbReference type="ChEBI" id="CHEBI:18420"/>
    </cofactor>
</comment>
<dbReference type="EC" id="2.10.1.1" evidence="1"/>
<gene>
    <name evidence="3" type="ORF">Nepgr_012997</name>
</gene>
<dbReference type="InterPro" id="IPR036135">
    <property type="entry name" value="MoeA_linker/N_sf"/>
</dbReference>
<dbReference type="InterPro" id="IPR038987">
    <property type="entry name" value="MoeA-like"/>
</dbReference>
<keyword evidence="1" id="KW-0501">Molybdenum cofactor biosynthesis</keyword>
<keyword evidence="1" id="KW-0500">Molybdenum</keyword>
<dbReference type="PANTHER" id="PTHR10192">
    <property type="entry name" value="MOLYBDOPTERIN BIOSYNTHESIS PROTEIN"/>
    <property type="match status" value="1"/>
</dbReference>
<reference evidence="3" key="1">
    <citation type="submission" date="2023-05" db="EMBL/GenBank/DDBJ databases">
        <title>Nepenthes gracilis genome sequencing.</title>
        <authorList>
            <person name="Fukushima K."/>
        </authorList>
    </citation>
    <scope>NUCLEOTIDE SEQUENCE</scope>
    <source>
        <strain evidence="3">SING2019-196</strain>
    </source>
</reference>
<dbReference type="GO" id="GO:0006777">
    <property type="term" value="P:Mo-molybdopterin cofactor biosynthetic process"/>
    <property type="evidence" value="ECO:0007669"/>
    <property type="project" value="UniProtKB-UniRule"/>
</dbReference>
<evidence type="ECO:0000259" key="2">
    <source>
        <dbReference type="Pfam" id="PF03453"/>
    </source>
</evidence>
<dbReference type="Proteomes" id="UP001279734">
    <property type="component" value="Unassembled WGS sequence"/>
</dbReference>
<dbReference type="GO" id="GO:0046872">
    <property type="term" value="F:metal ion binding"/>
    <property type="evidence" value="ECO:0007669"/>
    <property type="project" value="UniProtKB-UniRule"/>
</dbReference>
<dbReference type="EC" id="2.7.7.75" evidence="1"/>
<dbReference type="SUPFAM" id="SSF63882">
    <property type="entry name" value="MoeA N-terminal region -like"/>
    <property type="match status" value="1"/>
</dbReference>
<keyword evidence="1" id="KW-0460">Magnesium</keyword>
<dbReference type="Pfam" id="PF03453">
    <property type="entry name" value="MoeA_N"/>
    <property type="match status" value="1"/>
</dbReference>
<dbReference type="EMBL" id="BSYO01000010">
    <property type="protein sequence ID" value="GMH11156.1"/>
    <property type="molecule type" value="Genomic_DNA"/>
</dbReference>
<dbReference type="GO" id="GO:0005524">
    <property type="term" value="F:ATP binding"/>
    <property type="evidence" value="ECO:0007669"/>
    <property type="project" value="UniProtKB-UniRule"/>
</dbReference>
<name>A0AAD3SII0_NEPGR</name>
<dbReference type="GO" id="GO:0005829">
    <property type="term" value="C:cytosol"/>
    <property type="evidence" value="ECO:0007669"/>
    <property type="project" value="TreeGrafter"/>
</dbReference>
<comment type="similarity">
    <text evidence="1">Belongs to the MoeA family.</text>
</comment>
<organism evidence="3 4">
    <name type="scientific">Nepenthes gracilis</name>
    <name type="common">Slender pitcher plant</name>
    <dbReference type="NCBI Taxonomy" id="150966"/>
    <lineage>
        <taxon>Eukaryota</taxon>
        <taxon>Viridiplantae</taxon>
        <taxon>Streptophyta</taxon>
        <taxon>Embryophyta</taxon>
        <taxon>Tracheophyta</taxon>
        <taxon>Spermatophyta</taxon>
        <taxon>Magnoliopsida</taxon>
        <taxon>eudicotyledons</taxon>
        <taxon>Gunneridae</taxon>
        <taxon>Pentapetalae</taxon>
        <taxon>Caryophyllales</taxon>
        <taxon>Nepenthaceae</taxon>
        <taxon>Nepenthes</taxon>
    </lineage>
</organism>
<dbReference type="Gene3D" id="2.170.190.11">
    <property type="entry name" value="Molybdopterin biosynthesis moea protein, domain 3"/>
    <property type="match status" value="1"/>
</dbReference>
<comment type="catalytic activity">
    <reaction evidence="1">
        <text>molybdopterin + ATP + H(+) = adenylyl-molybdopterin + diphosphate</text>
        <dbReference type="Rhea" id="RHEA:31331"/>
        <dbReference type="ChEBI" id="CHEBI:15378"/>
        <dbReference type="ChEBI" id="CHEBI:30616"/>
        <dbReference type="ChEBI" id="CHEBI:33019"/>
        <dbReference type="ChEBI" id="CHEBI:58698"/>
        <dbReference type="ChEBI" id="CHEBI:62727"/>
    </reaction>
</comment>
<keyword evidence="1" id="KW-0808">Transferase</keyword>
<evidence type="ECO:0000313" key="4">
    <source>
        <dbReference type="Proteomes" id="UP001279734"/>
    </source>
</evidence>
<evidence type="ECO:0000313" key="3">
    <source>
        <dbReference type="EMBL" id="GMH11156.1"/>
    </source>
</evidence>
<comment type="caution">
    <text evidence="3">The sequence shown here is derived from an EMBL/GenBank/DDBJ whole genome shotgun (WGS) entry which is preliminary data.</text>
</comment>